<protein>
    <recommendedName>
        <fullName evidence="8">Disease resistance protein At4g27220</fullName>
    </recommendedName>
</protein>
<feature type="domain" description="Disease resistance protein At4g27190-like leucine-rich repeats" evidence="5">
    <location>
        <begin position="1773"/>
        <end position="1875"/>
    </location>
</feature>
<feature type="domain" description="Disease resistance protein At4g27190-like leucine-rich repeats" evidence="5">
    <location>
        <begin position="1915"/>
        <end position="1983"/>
    </location>
</feature>
<evidence type="ECO:0008006" key="8">
    <source>
        <dbReference type="Google" id="ProtNLM"/>
    </source>
</evidence>
<dbReference type="Gene3D" id="1.10.10.10">
    <property type="entry name" value="Winged helix-like DNA-binding domain superfamily/Winged helix DNA-binding domain"/>
    <property type="match status" value="1"/>
</dbReference>
<evidence type="ECO:0000256" key="1">
    <source>
        <dbReference type="ARBA" id="ARBA00008894"/>
    </source>
</evidence>
<evidence type="ECO:0000256" key="3">
    <source>
        <dbReference type="ARBA" id="ARBA00022821"/>
    </source>
</evidence>
<dbReference type="Proteomes" id="UP001358586">
    <property type="component" value="Chromosome 11"/>
</dbReference>
<evidence type="ECO:0000313" key="6">
    <source>
        <dbReference type="EMBL" id="KAK5786369.1"/>
    </source>
</evidence>
<dbReference type="Gene3D" id="3.40.50.300">
    <property type="entry name" value="P-loop containing nucleotide triphosphate hydrolases"/>
    <property type="match status" value="1"/>
</dbReference>
<dbReference type="InterPro" id="IPR002182">
    <property type="entry name" value="NB-ARC"/>
</dbReference>
<feature type="domain" description="Disease resistance protein At4g27190-like leucine-rich repeats" evidence="5">
    <location>
        <begin position="845"/>
        <end position="933"/>
    </location>
</feature>
<dbReference type="InterPro" id="IPR036388">
    <property type="entry name" value="WH-like_DNA-bd_sf"/>
</dbReference>
<feature type="domain" description="Disease resistance protein At4g27190-like leucine-rich repeats" evidence="5">
    <location>
        <begin position="2210"/>
        <end position="2335"/>
    </location>
</feature>
<keyword evidence="7" id="KW-1185">Reference proteome</keyword>
<dbReference type="InterPro" id="IPR050905">
    <property type="entry name" value="Plant_NBS-LRR"/>
</dbReference>
<dbReference type="Pfam" id="PF00931">
    <property type="entry name" value="NB-ARC"/>
    <property type="match status" value="1"/>
</dbReference>
<feature type="domain" description="Disease resistance protein At4g27190-like leucine-rich repeats" evidence="5">
    <location>
        <begin position="1404"/>
        <end position="1548"/>
    </location>
</feature>
<feature type="domain" description="Disease resistance protein At4g27190-like leucine-rich repeats" evidence="5">
    <location>
        <begin position="654"/>
        <end position="785"/>
    </location>
</feature>
<dbReference type="PANTHER" id="PTHR33463">
    <property type="entry name" value="NB-ARC DOMAIN-CONTAINING PROTEIN-RELATED"/>
    <property type="match status" value="1"/>
</dbReference>
<comment type="caution">
    <text evidence="6">The sequence shown here is derived from an EMBL/GenBank/DDBJ whole genome shotgun (WGS) entry which is preliminary data.</text>
</comment>
<evidence type="ECO:0000256" key="2">
    <source>
        <dbReference type="ARBA" id="ARBA00022614"/>
    </source>
</evidence>
<comment type="similarity">
    <text evidence="1">Belongs to the disease resistance NB-LRR family.</text>
</comment>
<dbReference type="Gene3D" id="3.80.10.10">
    <property type="entry name" value="Ribonuclease Inhibitor"/>
    <property type="match status" value="8"/>
</dbReference>
<keyword evidence="2" id="KW-0433">Leucine-rich repeat</keyword>
<sequence length="2408" mass="275230">MEAIGTGAAANVSSETVKGIFHQVKHHIRYVIFYQKIVDKFKQKHRTLIAKRTSVQQDVDVAERNGEKSKTDEKKVNDLEVKAKTKCFFGLWPNIKSRYQLSRKAEEAAATFDELIKDCQFERLGYRDLPEPIVHTDFEAFKSRDEVFNDIMESLKDATTSMIGMYGMAGVGKTSLVNEVERQLHEVKLFDSVVRVIVSRIPNIKEVQDQMAYSLGLKLEENSPVVAKKRARLPLALAAVARALRNRSLFVWRDALQQRQRPYLNKSSSEISAEVHSAIELSINHLSSEDLKQIFLLCSLLRRDTRIEDLLRYACGLGLIKGVNTMKAARDRLLKMMSTLKESCLLLDSKRTNEECFDVHDLTYIVAKSIASNDNQVLALIDEDLSLTLPDNFFKEAKNLKVLDLTGVQFSSLPSSIGLLTSLNTLCLDYCKMGDNLTIIRALKNLNVLSLLQSDIKIVPKEIRQLLKLKLLDVSGCTKLEKVSADVLPRLSKFEELYMGGTSIQWGQPNASLAELNTLSHLSTLEVQIPDAEAAPQDFFRKLNTSIDDLDHGIKILVGRTQALELDELKGVKIALKELTDEERLSHLQNLHIQNGLDIESITNDRNELPGLQSLTLQGLPQLVGFCAQDKIDATSLPQRELPLFGEKIWFPFLEKLQLSSLNVTRIWHNQLSNVSFYTHEKLTTLIIEDCGNIKYLLSFSMAKYLVHLKYFEITKCNCLEEIIFWEDIEEETQATMTLSLFPQLKSLELKDLQHLSGFCFSSQNKVIEFPFMKSMTIYNCPNLEGFICRYTREGNQRISSQGDLFDNKIAFPKLQHLTVEGCDKLLTIFLSNMLTTFRRLHQQQNVFPASVAKDLPQLGYLSIFDCGVEEIVSKLEEGLESETAVNFEFDQLHTLVLSRLPELKYFYPGKHTAKWPMLNELEVAGCEKLKILGTQLNTNNGQLDSPIHPPLFLVEKVIPKLQLLTLDTDCIAMISDSQFSSSLFHEIKSFRVVGHGAKSIDFRISFFERFYTLENLTISYYEIKELFCSEGDTANEEMYAGTLSTIRNLKLVALNNLKDYLWKQDVQVDHILPKLETLQVHFCCNLICLGSSSASFQNLTILDVQFCKTMEYLDTCLAIQGMAQLKKLMVRDCISMTEIVATEGDEATCDIIFSKLKSLELMNLSRLKSFCSGNHTFGFPCLEELIVSGCPELEIFCMGVLTHPPLLAKCGYDNEHWCSDLKNTIQEVYSIKISFPSLEKLQLSSLNVTTVWQNQLSNVSFYTHEKLTTLKIEGCGNIKYLLSFSMAKYLVHLKYFEITKCNCLEEIIFWEDIEEEAQVTMTLSLFPQLKSLGLKDLQHLRGFCFNSQNKVFEFPFMKSMTIYNCPNLESFICRYTREGKQQISSQGDLFDNKVAFPNLEKVIISFLRKMKMIWRNPLPPNSFPKLQVLVVEGCDELLTIFPSNMLITFQRLHRLFVHNCGSLQQVFEIMHEENETALPATAQLRELHIGELPKLKYIWKNDPKGIFSFKKICAIVVCDCQSLKNVFPASIAKDLPKLGYLAISHCGVEEIVSKLEEGSDSETAVNFEFDQLYDLILWKLPELKCFYPGKHTSKWPTLNKLEVVECGKMKILGTHLNTNNGQLDSPIHPPLFLVEKVIPRLQHLTLDSDYIAMISDGQFSSSPFHEIKVFEVHGHAAKSIDFRISFLERFYTLESLIITYCEIKELFCSERDIGNEEMYAGRLSTIRNLKLVALNNLKNYLWKQDVQVDHILPKLETLEVHDCDNLICLGSSSASFQNLTTLDVWNCEAMKYLDTCLAVQGMAQLKKLRVRDCISMKEIVATEGGEATCEIIFSRLKSLELVNLPRLKSFCSGSHTFRFPCLEELIVSGCPELEIFCKGVLTNPPLLQKVVCGKDNGHWCSDLNNTIQEMYSIKAGFQDIEYLVLSEFSRSIEIWKENVHGSLDFKKFKVLEVYECNTMTYIFSVSMALDLVQLEDIKVKQCPMMEQIIKGAEETEMDILLLPRLQEIRLESCSRLTSFYMGSITLECPSLYKIAVDDCPKMYAMASTSEQEDIEIVGREKTPFFNHKVLCAHLKYLKLSSTNIKNLWPDKPDRAISSNVLNLQCLFVKRCHNLEYLFPSFLVKNFEQLYLLSLHNCENMEEIIFTDGLAAAAEDGIPQIYLFTKLYFLKLSRLPKLRTFCHQENSETNTLFNQKVAFPSLCCLRIVGMGKCRKIWHDKLTKDSFHELTFLEVEQCDKLLNVLPFDMVERLEKLEGLEISECESVKEIIGLADDRGLNSNESIELKSTTEFLFPKIRQLILHKLPNLKGLYSKVHTTDWPLLKQLEVCECSKVETFAGEYINFRETQGENQSVISVRQPLFWVTKETFPNLEELVLVRNGNMKVWHGHGADLKQYCPKLRKFDCPET</sequence>
<dbReference type="SUPFAM" id="SSF52058">
    <property type="entry name" value="L domain-like"/>
    <property type="match status" value="3"/>
</dbReference>
<keyword evidence="3" id="KW-0611">Plant defense</keyword>
<dbReference type="Pfam" id="PF23247">
    <property type="entry name" value="LRR_RPS2"/>
    <property type="match status" value="10"/>
</dbReference>
<dbReference type="InterPro" id="IPR027417">
    <property type="entry name" value="P-loop_NTPase"/>
</dbReference>
<name>A0ABR0N721_GOSAR</name>
<dbReference type="PRINTS" id="PR00364">
    <property type="entry name" value="DISEASERSIST"/>
</dbReference>
<gene>
    <name evidence="6" type="ORF">PVK06_041005</name>
</gene>
<dbReference type="PANTHER" id="PTHR33463:SF214">
    <property type="entry name" value="NB-ARC DOMAIN-CONTAINING DISEASE RESISTANCE PROTEIN"/>
    <property type="match status" value="1"/>
</dbReference>
<dbReference type="EMBL" id="JARKNE010000011">
    <property type="protein sequence ID" value="KAK5786369.1"/>
    <property type="molecule type" value="Genomic_DNA"/>
</dbReference>
<feature type="domain" description="Disease resistance protein At4g27190-like leucine-rich repeats" evidence="5">
    <location>
        <begin position="1093"/>
        <end position="1195"/>
    </location>
</feature>
<proteinExistence type="inferred from homology"/>
<reference evidence="6 7" key="1">
    <citation type="submission" date="2023-03" db="EMBL/GenBank/DDBJ databases">
        <title>WGS of Gossypium arboreum.</title>
        <authorList>
            <person name="Yu D."/>
        </authorList>
    </citation>
    <scope>NUCLEOTIDE SEQUENCE [LARGE SCALE GENOMIC DNA]</scope>
    <source>
        <tissue evidence="6">Leaf</tissue>
    </source>
</reference>
<dbReference type="SUPFAM" id="SSF52540">
    <property type="entry name" value="P-loop containing nucleoside triphosphate hydrolases"/>
    <property type="match status" value="1"/>
</dbReference>
<evidence type="ECO:0000259" key="5">
    <source>
        <dbReference type="Pfam" id="PF23247"/>
    </source>
</evidence>
<evidence type="ECO:0000313" key="7">
    <source>
        <dbReference type="Proteomes" id="UP001358586"/>
    </source>
</evidence>
<feature type="domain" description="Disease resistance protein At4g27190-like leucine-rich repeats" evidence="5">
    <location>
        <begin position="1239"/>
        <end position="1372"/>
    </location>
</feature>
<evidence type="ECO:0000259" key="4">
    <source>
        <dbReference type="Pfam" id="PF00931"/>
    </source>
</evidence>
<accession>A0ABR0N721</accession>
<dbReference type="SUPFAM" id="SSF52047">
    <property type="entry name" value="RNI-like"/>
    <property type="match status" value="2"/>
</dbReference>
<dbReference type="InterPro" id="IPR032675">
    <property type="entry name" value="LRR_dom_sf"/>
</dbReference>
<organism evidence="6 7">
    <name type="scientific">Gossypium arboreum</name>
    <name type="common">Tree cotton</name>
    <name type="synonym">Gossypium nanking</name>
    <dbReference type="NCBI Taxonomy" id="29729"/>
    <lineage>
        <taxon>Eukaryota</taxon>
        <taxon>Viridiplantae</taxon>
        <taxon>Streptophyta</taxon>
        <taxon>Embryophyta</taxon>
        <taxon>Tracheophyta</taxon>
        <taxon>Spermatophyta</taxon>
        <taxon>Magnoliopsida</taxon>
        <taxon>eudicotyledons</taxon>
        <taxon>Gunneridae</taxon>
        <taxon>Pentapetalae</taxon>
        <taxon>rosids</taxon>
        <taxon>malvids</taxon>
        <taxon>Malvales</taxon>
        <taxon>Malvaceae</taxon>
        <taxon>Malvoideae</taxon>
        <taxon>Gossypium</taxon>
    </lineage>
</organism>
<feature type="domain" description="Disease resistance protein At4g27190-like leucine-rich repeats" evidence="5">
    <location>
        <begin position="1642"/>
        <end position="1772"/>
    </location>
</feature>
<feature type="domain" description="Disease resistance protein At4g27190-like leucine-rich repeats" evidence="5">
    <location>
        <begin position="2075"/>
        <end position="2192"/>
    </location>
</feature>
<feature type="domain" description="NB-ARC" evidence="4">
    <location>
        <begin position="148"/>
        <end position="252"/>
    </location>
</feature>
<dbReference type="InterPro" id="IPR057135">
    <property type="entry name" value="At4g27190-like_LRR"/>
</dbReference>